<dbReference type="CDD" id="cd00090">
    <property type="entry name" value="HTH_ARSR"/>
    <property type="match status" value="1"/>
</dbReference>
<dbReference type="Proteomes" id="UP001589788">
    <property type="component" value="Unassembled WGS sequence"/>
</dbReference>
<feature type="domain" description="HTH arsR-type" evidence="2">
    <location>
        <begin position="2"/>
        <end position="86"/>
    </location>
</feature>
<dbReference type="Gene3D" id="6.10.140.2180">
    <property type="match status" value="1"/>
</dbReference>
<sequence length="216" mass="23418">MDRVDLLLHPVRLRILQAFLGDRALTTSQLAAELPEVPQASLYRHVAELSRAGVLQVVAERRVRGALERTYVLRGAAAQVGPAEAARMTPEERLRGFAAFVASLLGAAERSLDDPGRGHRPDQLGYRMAGLWLTDAELTELLADLVRVLQPRLANPPGGRRRRWLVAGVLLPTDGDKERSGTGSGRRVPTGPRATAAPQRPSGRRTRRAGPEGPAV</sequence>
<dbReference type="SMART" id="SM00418">
    <property type="entry name" value="HTH_ARSR"/>
    <property type="match status" value="1"/>
</dbReference>
<feature type="region of interest" description="Disordered" evidence="1">
    <location>
        <begin position="173"/>
        <end position="216"/>
    </location>
</feature>
<accession>A0ABV6C104</accession>
<dbReference type="InterPro" id="IPR011991">
    <property type="entry name" value="ArsR-like_HTH"/>
</dbReference>
<proteinExistence type="predicted"/>
<protein>
    <submittedName>
        <fullName evidence="3">Helix-turn-helix domain-containing protein</fullName>
    </submittedName>
</protein>
<dbReference type="InterPro" id="IPR001845">
    <property type="entry name" value="HTH_ArsR_DNA-bd_dom"/>
</dbReference>
<comment type="caution">
    <text evidence="3">The sequence shown here is derived from an EMBL/GenBank/DDBJ whole genome shotgun (WGS) entry which is preliminary data.</text>
</comment>
<dbReference type="InterPro" id="IPR036388">
    <property type="entry name" value="WH-like_DNA-bd_sf"/>
</dbReference>
<dbReference type="EMBL" id="JBHLYQ010000028">
    <property type="protein sequence ID" value="MFC0081368.1"/>
    <property type="molecule type" value="Genomic_DNA"/>
</dbReference>
<dbReference type="Pfam" id="PF12840">
    <property type="entry name" value="HTH_20"/>
    <property type="match status" value="1"/>
</dbReference>
<dbReference type="SUPFAM" id="SSF46785">
    <property type="entry name" value="Winged helix' DNA-binding domain"/>
    <property type="match status" value="1"/>
</dbReference>
<dbReference type="Gene3D" id="1.10.10.10">
    <property type="entry name" value="Winged helix-like DNA-binding domain superfamily/Winged helix DNA-binding domain"/>
    <property type="match status" value="1"/>
</dbReference>
<reference evidence="3 4" key="1">
    <citation type="submission" date="2024-09" db="EMBL/GenBank/DDBJ databases">
        <authorList>
            <person name="Sun Q."/>
            <person name="Mori K."/>
        </authorList>
    </citation>
    <scope>NUCLEOTIDE SEQUENCE [LARGE SCALE GENOMIC DNA]</scope>
    <source>
        <strain evidence="3 4">JCM 15389</strain>
    </source>
</reference>
<evidence type="ECO:0000313" key="3">
    <source>
        <dbReference type="EMBL" id="MFC0081368.1"/>
    </source>
</evidence>
<gene>
    <name evidence="3" type="ORF">ACFFRE_04255</name>
</gene>
<evidence type="ECO:0000259" key="2">
    <source>
        <dbReference type="SMART" id="SM00418"/>
    </source>
</evidence>
<dbReference type="InterPro" id="IPR036390">
    <property type="entry name" value="WH_DNA-bd_sf"/>
</dbReference>
<dbReference type="RefSeq" id="WP_248106308.1">
    <property type="nucleotide sequence ID" value="NZ_JAKHEX010000005.1"/>
</dbReference>
<evidence type="ECO:0000313" key="4">
    <source>
        <dbReference type="Proteomes" id="UP001589788"/>
    </source>
</evidence>
<keyword evidence="4" id="KW-1185">Reference proteome</keyword>
<evidence type="ECO:0000256" key="1">
    <source>
        <dbReference type="SAM" id="MobiDB-lite"/>
    </source>
</evidence>
<organism evidence="3 4">
    <name type="scientific">Aciditerrimonas ferrireducens</name>
    <dbReference type="NCBI Taxonomy" id="667306"/>
    <lineage>
        <taxon>Bacteria</taxon>
        <taxon>Bacillati</taxon>
        <taxon>Actinomycetota</taxon>
        <taxon>Acidimicrobiia</taxon>
        <taxon>Acidimicrobiales</taxon>
        <taxon>Acidimicrobiaceae</taxon>
        <taxon>Aciditerrimonas</taxon>
    </lineage>
</organism>
<name>A0ABV6C104_9ACTN</name>